<organism evidence="1 2">
    <name type="scientific">Steinernema carpocapsae</name>
    <name type="common">Entomopathogenic nematode</name>
    <dbReference type="NCBI Taxonomy" id="34508"/>
    <lineage>
        <taxon>Eukaryota</taxon>
        <taxon>Metazoa</taxon>
        <taxon>Ecdysozoa</taxon>
        <taxon>Nematoda</taxon>
        <taxon>Chromadorea</taxon>
        <taxon>Rhabditida</taxon>
        <taxon>Tylenchina</taxon>
        <taxon>Panagrolaimomorpha</taxon>
        <taxon>Strongyloidoidea</taxon>
        <taxon>Steinernematidae</taxon>
        <taxon>Steinernema</taxon>
    </lineage>
</organism>
<sequence>MTAGTRLALNPRDSELSPIGRNLGVAGRSVVEWRRWKLGGGWARDEIVAGAGSLPRGLMKVGDAECRLMIQKLLAAAKTTS</sequence>
<dbReference type="Proteomes" id="UP000298663">
    <property type="component" value="Chromosome X"/>
</dbReference>
<reference evidence="1 2" key="1">
    <citation type="journal article" date="2015" name="Genome Biol.">
        <title>Comparative genomics of Steinernema reveals deeply conserved gene regulatory networks.</title>
        <authorList>
            <person name="Dillman A.R."/>
            <person name="Macchietto M."/>
            <person name="Porter C.F."/>
            <person name="Rogers A."/>
            <person name="Williams B."/>
            <person name="Antoshechkin I."/>
            <person name="Lee M.M."/>
            <person name="Goodwin Z."/>
            <person name="Lu X."/>
            <person name="Lewis E.E."/>
            <person name="Goodrich-Blair H."/>
            <person name="Stock S.P."/>
            <person name="Adams B.J."/>
            <person name="Sternberg P.W."/>
            <person name="Mortazavi A."/>
        </authorList>
    </citation>
    <scope>NUCLEOTIDE SEQUENCE [LARGE SCALE GENOMIC DNA]</scope>
    <source>
        <strain evidence="1 2">ALL</strain>
    </source>
</reference>
<keyword evidence="2" id="KW-1185">Reference proteome</keyword>
<gene>
    <name evidence="1" type="ORF">L596_004225</name>
</gene>
<comment type="caution">
    <text evidence="1">The sequence shown here is derived from an EMBL/GenBank/DDBJ whole genome shotgun (WGS) entry which is preliminary data.</text>
</comment>
<name>A0A4U8UV93_STECR</name>
<dbReference type="AlphaFoldDB" id="A0A4U8UV93"/>
<protein>
    <submittedName>
        <fullName evidence="1">Uncharacterized protein</fullName>
    </submittedName>
</protein>
<proteinExistence type="predicted"/>
<accession>A0A4U8UV93</accession>
<evidence type="ECO:0000313" key="2">
    <source>
        <dbReference type="Proteomes" id="UP000298663"/>
    </source>
</evidence>
<dbReference type="EMBL" id="AZBU02000001">
    <property type="protein sequence ID" value="TMS37251.1"/>
    <property type="molecule type" value="Genomic_DNA"/>
</dbReference>
<reference evidence="1 2" key="2">
    <citation type="journal article" date="2019" name="G3 (Bethesda)">
        <title>Hybrid Assembly of the Genome of the Entomopathogenic Nematode Steinernema carpocapsae Identifies the X-Chromosome.</title>
        <authorList>
            <person name="Serra L."/>
            <person name="Macchietto M."/>
            <person name="Macias-Munoz A."/>
            <person name="McGill C.J."/>
            <person name="Rodriguez I.M."/>
            <person name="Rodriguez B."/>
            <person name="Murad R."/>
            <person name="Mortazavi A."/>
        </authorList>
    </citation>
    <scope>NUCLEOTIDE SEQUENCE [LARGE SCALE GENOMIC DNA]</scope>
    <source>
        <strain evidence="1 2">ALL</strain>
    </source>
</reference>
<dbReference type="EMBL" id="CM016762">
    <property type="protein sequence ID" value="TMS37251.1"/>
    <property type="molecule type" value="Genomic_DNA"/>
</dbReference>
<evidence type="ECO:0000313" key="1">
    <source>
        <dbReference type="EMBL" id="TMS37251.1"/>
    </source>
</evidence>